<feature type="region of interest" description="Disordered" evidence="5">
    <location>
        <begin position="337"/>
        <end position="384"/>
    </location>
</feature>
<organism evidence="7 8">
    <name type="scientific">Aporhodopirellula aestuarii</name>
    <dbReference type="NCBI Taxonomy" id="2950107"/>
    <lineage>
        <taxon>Bacteria</taxon>
        <taxon>Pseudomonadati</taxon>
        <taxon>Planctomycetota</taxon>
        <taxon>Planctomycetia</taxon>
        <taxon>Pirellulales</taxon>
        <taxon>Pirellulaceae</taxon>
        <taxon>Aporhodopirellula</taxon>
    </lineage>
</organism>
<evidence type="ECO:0000256" key="3">
    <source>
        <dbReference type="ARBA" id="ARBA00022989"/>
    </source>
</evidence>
<keyword evidence="2 6" id="KW-0812">Transmembrane</keyword>
<keyword evidence="7" id="KW-0407">Ion channel</keyword>
<evidence type="ECO:0000256" key="5">
    <source>
        <dbReference type="SAM" id="MobiDB-lite"/>
    </source>
</evidence>
<dbReference type="InterPro" id="IPR027359">
    <property type="entry name" value="Volt_channel_dom_sf"/>
</dbReference>
<feature type="transmembrane region" description="Helical" evidence="6">
    <location>
        <begin position="200"/>
        <end position="223"/>
    </location>
</feature>
<dbReference type="Gene3D" id="1.20.120.350">
    <property type="entry name" value="Voltage-gated potassium channels. Chain C"/>
    <property type="match status" value="1"/>
</dbReference>
<evidence type="ECO:0000256" key="2">
    <source>
        <dbReference type="ARBA" id="ARBA00022692"/>
    </source>
</evidence>
<feature type="transmembrane region" description="Helical" evidence="6">
    <location>
        <begin position="235"/>
        <end position="255"/>
    </location>
</feature>
<name>A0ABT0U019_9BACT</name>
<dbReference type="GO" id="GO:0034220">
    <property type="term" value="P:monoatomic ion transmembrane transport"/>
    <property type="evidence" value="ECO:0007669"/>
    <property type="project" value="UniProtKB-KW"/>
</dbReference>
<keyword evidence="4 6" id="KW-0472">Membrane</keyword>
<evidence type="ECO:0000256" key="6">
    <source>
        <dbReference type="SAM" id="Phobius"/>
    </source>
</evidence>
<dbReference type="RefSeq" id="WP_250927884.1">
    <property type="nucleotide sequence ID" value="NZ_JAMQBK010000018.1"/>
</dbReference>
<comment type="caution">
    <text evidence="7">The sequence shown here is derived from an EMBL/GenBank/DDBJ whole genome shotgun (WGS) entry which is preliminary data.</text>
</comment>
<keyword evidence="7" id="KW-0406">Ion transport</keyword>
<feature type="transmembrane region" description="Helical" evidence="6">
    <location>
        <begin position="167"/>
        <end position="188"/>
    </location>
</feature>
<sequence length="384" mass="43888">MLIHTRIAVLTAPLMFSLAVVFLICQAVLIVIWVDVPSIREKTVATGVAMTEKLDRGDAETALVADDNAAAFSLGPASPTQVWLESLAIGAMGLIWPIVVLESIYHWIIRPKTWATRWFHLHSLVFCICPSLRMCAKSAEMHGYLWLPGLGWQRPNRRLRRRLEQHFSVPMIGIAMLILPVLIVEFMLKDQVARYQWLRVSLHVGTGVIWFAFAAEFILMVSIAEKKIDYIRRHWVDIAIIALPFFSFLRSMQAMRGTRLAKLAKLPQLTKLARAYRLRGMVLKAFRALVLLDVSTRLFRKTPEKQLKRLREELVVTQREARLIRLLIARLEREIATRDTDSDPEDSRDEENSPDPSGVSDGEVSGFDEKLELPDRLDKRMLDA</sequence>
<proteinExistence type="predicted"/>
<keyword evidence="8" id="KW-1185">Reference proteome</keyword>
<comment type="subcellular location">
    <subcellularLocation>
        <location evidence="1">Membrane</location>
        <topology evidence="1">Multi-pass membrane protein</topology>
    </subcellularLocation>
</comment>
<dbReference type="EMBL" id="JAMQBK010000018">
    <property type="protein sequence ID" value="MCM2370213.1"/>
    <property type="molecule type" value="Genomic_DNA"/>
</dbReference>
<accession>A0ABT0U019</accession>
<feature type="transmembrane region" description="Helical" evidence="6">
    <location>
        <begin position="87"/>
        <end position="108"/>
    </location>
</feature>
<evidence type="ECO:0000313" key="7">
    <source>
        <dbReference type="EMBL" id="MCM2370213.1"/>
    </source>
</evidence>
<evidence type="ECO:0000313" key="8">
    <source>
        <dbReference type="Proteomes" id="UP001202961"/>
    </source>
</evidence>
<evidence type="ECO:0000256" key="4">
    <source>
        <dbReference type="ARBA" id="ARBA00023136"/>
    </source>
</evidence>
<keyword evidence="3 6" id="KW-1133">Transmembrane helix</keyword>
<dbReference type="Proteomes" id="UP001202961">
    <property type="component" value="Unassembled WGS sequence"/>
</dbReference>
<evidence type="ECO:0000256" key="1">
    <source>
        <dbReference type="ARBA" id="ARBA00004141"/>
    </source>
</evidence>
<reference evidence="7 8" key="1">
    <citation type="journal article" date="2022" name="Syst. Appl. Microbiol.">
        <title>Rhodopirellula aestuarii sp. nov., a novel member of the genus Rhodopirellula isolated from brackish sediments collected in the Tagus River estuary, Portugal.</title>
        <authorList>
            <person name="Vitorino I.R."/>
            <person name="Klimek D."/>
            <person name="Calusinska M."/>
            <person name="Lobo-da-Cunha A."/>
            <person name="Vasconcelos V."/>
            <person name="Lage O.M."/>
        </authorList>
    </citation>
    <scope>NUCLEOTIDE SEQUENCE [LARGE SCALE GENOMIC DNA]</scope>
    <source>
        <strain evidence="7 8">ICT_H3.1</strain>
    </source>
</reference>
<keyword evidence="7" id="KW-0813">Transport</keyword>
<gene>
    <name evidence="7" type="ORF">NB063_06200</name>
</gene>
<feature type="compositionally biased region" description="Acidic residues" evidence="5">
    <location>
        <begin position="342"/>
        <end position="353"/>
    </location>
</feature>
<protein>
    <submittedName>
        <fullName evidence="7">Potassium channel protein</fullName>
    </submittedName>
</protein>
<feature type="transmembrane region" description="Helical" evidence="6">
    <location>
        <begin position="7"/>
        <end position="34"/>
    </location>
</feature>
<feature type="compositionally biased region" description="Basic and acidic residues" evidence="5">
    <location>
        <begin position="367"/>
        <end position="384"/>
    </location>
</feature>